<dbReference type="Pfam" id="PF13568">
    <property type="entry name" value="OMP_b-brl_2"/>
    <property type="match status" value="1"/>
</dbReference>
<keyword evidence="1" id="KW-0732">Signal</keyword>
<organism evidence="3 4">
    <name type="scientific">Dyadobacter linearis</name>
    <dbReference type="NCBI Taxonomy" id="2823330"/>
    <lineage>
        <taxon>Bacteria</taxon>
        <taxon>Pseudomonadati</taxon>
        <taxon>Bacteroidota</taxon>
        <taxon>Cytophagia</taxon>
        <taxon>Cytophagales</taxon>
        <taxon>Spirosomataceae</taxon>
        <taxon>Dyadobacter</taxon>
    </lineage>
</organism>
<dbReference type="PROSITE" id="PS51257">
    <property type="entry name" value="PROKAR_LIPOPROTEIN"/>
    <property type="match status" value="1"/>
</dbReference>
<reference evidence="3 4" key="1">
    <citation type="submission" date="2021-04" db="EMBL/GenBank/DDBJ databases">
        <authorList>
            <person name="Rodrigo-Torres L."/>
            <person name="Arahal R. D."/>
            <person name="Lucena T."/>
        </authorList>
    </citation>
    <scope>NUCLEOTIDE SEQUENCE [LARGE SCALE GENOMIC DNA]</scope>
    <source>
        <strain evidence="3 4">CECT 9623</strain>
    </source>
</reference>
<evidence type="ECO:0000256" key="1">
    <source>
        <dbReference type="SAM" id="SignalP"/>
    </source>
</evidence>
<feature type="chain" id="PRO_5045631700" description="Outer membrane protein beta-barrel domain-containing protein" evidence="1">
    <location>
        <begin position="20"/>
        <end position="402"/>
    </location>
</feature>
<evidence type="ECO:0000259" key="2">
    <source>
        <dbReference type="Pfam" id="PF13568"/>
    </source>
</evidence>
<keyword evidence="4" id="KW-1185">Reference proteome</keyword>
<sequence>MRNLYLTILLLFTALACFAQNVSDTIYQVDRSKIAAMIDEVASEELIYFLPTDKAQKKIKIARAKVWKVIYVNGETEIFNSPNPLKTVGDQLFLKNGERIVVGVQEVTTDLVKYSLANSEEKELALSQVEKIVYANGIEHSYSQEPEVKAVQVEEKAGPVAVVEKNQAPVAAAQKPVVTPAAQPATPIEPAATKPNEIIIKIQHEHAPDNSNKEPRREYKNYVGIRVGGAITSFYSEKVSFPKKPFYNWEAGLGFSLYNSKHYNARLELVYANKGARETFSDQLNTLTSRTKMTYGQANLLPLILKAGARKLNPAIGVGGYYAYRIKHISEFKEADSEYEPDDLTQDLIDESRFDYGVCVMLAFYSGHKPLLEFRYEHGLADVMKGLKVKNNGLSVSLFLSL</sequence>
<dbReference type="EMBL" id="CAJRAU010000007">
    <property type="protein sequence ID" value="CAG5072971.1"/>
    <property type="molecule type" value="Genomic_DNA"/>
</dbReference>
<evidence type="ECO:0000313" key="3">
    <source>
        <dbReference type="EMBL" id="CAG5072971.1"/>
    </source>
</evidence>
<proteinExistence type="predicted"/>
<feature type="signal peptide" evidence="1">
    <location>
        <begin position="1"/>
        <end position="19"/>
    </location>
</feature>
<dbReference type="Proteomes" id="UP000679725">
    <property type="component" value="Unassembled WGS sequence"/>
</dbReference>
<comment type="caution">
    <text evidence="3">The sequence shown here is derived from an EMBL/GenBank/DDBJ whole genome shotgun (WGS) entry which is preliminary data.</text>
</comment>
<dbReference type="InterPro" id="IPR025665">
    <property type="entry name" value="Beta-barrel_OMP_2"/>
</dbReference>
<evidence type="ECO:0000313" key="4">
    <source>
        <dbReference type="Proteomes" id="UP000679725"/>
    </source>
</evidence>
<feature type="domain" description="Outer membrane protein beta-barrel" evidence="2">
    <location>
        <begin position="223"/>
        <end position="383"/>
    </location>
</feature>
<accession>A0ABN7RCK9</accession>
<gene>
    <name evidence="3" type="ORF">DYBT9623_04504</name>
</gene>
<protein>
    <recommendedName>
        <fullName evidence="2">Outer membrane protein beta-barrel domain-containing protein</fullName>
    </recommendedName>
</protein>
<name>A0ABN7RCK9_9BACT</name>
<dbReference type="RefSeq" id="WP_215235772.1">
    <property type="nucleotide sequence ID" value="NZ_CAJRAU010000007.1"/>
</dbReference>